<dbReference type="RefSeq" id="WP_168055694.1">
    <property type="nucleotide sequence ID" value="NZ_JAAOZT010000007.1"/>
</dbReference>
<organism evidence="1 2">
    <name type="scientific">Glaciimonas immobilis</name>
    <dbReference type="NCBI Taxonomy" id="728004"/>
    <lineage>
        <taxon>Bacteria</taxon>
        <taxon>Pseudomonadati</taxon>
        <taxon>Pseudomonadota</taxon>
        <taxon>Betaproteobacteria</taxon>
        <taxon>Burkholderiales</taxon>
        <taxon>Oxalobacteraceae</taxon>
        <taxon>Glaciimonas</taxon>
    </lineage>
</organism>
<evidence type="ECO:0000313" key="1">
    <source>
        <dbReference type="EMBL" id="MBB5200863.1"/>
    </source>
</evidence>
<evidence type="ECO:0008006" key="3">
    <source>
        <dbReference type="Google" id="ProtNLM"/>
    </source>
</evidence>
<protein>
    <recommendedName>
        <fullName evidence="3">DUF1439 domain-containing protein</fullName>
    </recommendedName>
</protein>
<sequence>MKTKLLAVFTLITAFFLSSCAMLIGTRDVDFPLERLQQSLNKRLPFTKRYLGLIEVTASHAQLAFDQPQGRLLVDMDVTMGLPITGKSWSGKLSMSGVIALDVAQNAVVLNDARLDKVALDNLDTAYSGQAMQIGNLLARELLQSVPLYRFKPEDLRYVGVTFAPTKIVTKADRLVVTFEPQK</sequence>
<dbReference type="Pfam" id="PF07273">
    <property type="entry name" value="DUF1439"/>
    <property type="match status" value="1"/>
</dbReference>
<dbReference type="EMBL" id="JACHHQ010000005">
    <property type="protein sequence ID" value="MBB5200863.1"/>
    <property type="molecule type" value="Genomic_DNA"/>
</dbReference>
<evidence type="ECO:0000313" key="2">
    <source>
        <dbReference type="Proteomes" id="UP000571084"/>
    </source>
</evidence>
<dbReference type="PROSITE" id="PS51257">
    <property type="entry name" value="PROKAR_LIPOPROTEIN"/>
    <property type="match status" value="1"/>
</dbReference>
<dbReference type="AlphaFoldDB" id="A0A840RT89"/>
<name>A0A840RT89_9BURK</name>
<dbReference type="Gene3D" id="3.15.10.40">
    <property type="entry name" value="Uncharacterised protein PF07273, DUF1439"/>
    <property type="match status" value="1"/>
</dbReference>
<reference evidence="1 2" key="1">
    <citation type="submission" date="2020-08" db="EMBL/GenBank/DDBJ databases">
        <title>Genomic Encyclopedia of Type Strains, Phase IV (KMG-IV): sequencing the most valuable type-strain genomes for metagenomic binning, comparative biology and taxonomic classification.</title>
        <authorList>
            <person name="Goeker M."/>
        </authorList>
    </citation>
    <scope>NUCLEOTIDE SEQUENCE [LARGE SCALE GENOMIC DNA]</scope>
    <source>
        <strain evidence="1 2">DSM 23240</strain>
    </source>
</reference>
<comment type="caution">
    <text evidence="1">The sequence shown here is derived from an EMBL/GenBank/DDBJ whole genome shotgun (WGS) entry which is preliminary data.</text>
</comment>
<dbReference type="Proteomes" id="UP000571084">
    <property type="component" value="Unassembled WGS sequence"/>
</dbReference>
<gene>
    <name evidence="1" type="ORF">HNR39_002705</name>
</gene>
<dbReference type="InterPro" id="IPR010835">
    <property type="entry name" value="DUF1439"/>
</dbReference>
<keyword evidence="2" id="KW-1185">Reference proteome</keyword>
<accession>A0A840RT89</accession>
<proteinExistence type="predicted"/>